<dbReference type="Proteomes" id="UP000078316">
    <property type="component" value="Unassembled WGS sequence"/>
</dbReference>
<dbReference type="Pfam" id="PF01381">
    <property type="entry name" value="HTH_3"/>
    <property type="match status" value="1"/>
</dbReference>
<dbReference type="SUPFAM" id="SSF47413">
    <property type="entry name" value="lambda repressor-like DNA-binding domains"/>
    <property type="match status" value="1"/>
</dbReference>
<reference evidence="2 3" key="1">
    <citation type="submission" date="2016-04" db="EMBL/GenBank/DDBJ databases">
        <authorList>
            <person name="Evans L.H."/>
            <person name="Alamgir A."/>
            <person name="Owens N."/>
            <person name="Weber N.D."/>
            <person name="Virtaneva K."/>
            <person name="Barbian K."/>
            <person name="Babar A."/>
            <person name="Rosenke K."/>
        </authorList>
    </citation>
    <scope>NUCLEOTIDE SEQUENCE [LARGE SCALE GENOMIC DNA]</scope>
    <source>
        <strain evidence="2 3">PMB02</strain>
    </source>
</reference>
<comment type="caution">
    <text evidence="2">The sequence shown here is derived from an EMBL/GenBank/DDBJ whole genome shotgun (WGS) entry which is preliminary data.</text>
</comment>
<evidence type="ECO:0000259" key="1">
    <source>
        <dbReference type="PROSITE" id="PS50943"/>
    </source>
</evidence>
<dbReference type="SMART" id="SM00530">
    <property type="entry name" value="HTH_XRE"/>
    <property type="match status" value="1"/>
</dbReference>
<dbReference type="PROSITE" id="PS50943">
    <property type="entry name" value="HTH_CROC1"/>
    <property type="match status" value="1"/>
</dbReference>
<evidence type="ECO:0000313" key="3">
    <source>
        <dbReference type="Proteomes" id="UP000078316"/>
    </source>
</evidence>
<accession>A0A179SD41</accession>
<dbReference type="AlphaFoldDB" id="A0A179SD41"/>
<dbReference type="EMBL" id="LWHQ01000025">
    <property type="protein sequence ID" value="OAS24378.1"/>
    <property type="molecule type" value="Genomic_DNA"/>
</dbReference>
<feature type="domain" description="HTH cro/C1-type" evidence="1">
    <location>
        <begin position="22"/>
        <end position="75"/>
    </location>
</feature>
<gene>
    <name evidence="2" type="ORF">A5481_14190</name>
</gene>
<protein>
    <submittedName>
        <fullName evidence="2">Transcriptional regulator</fullName>
    </submittedName>
</protein>
<dbReference type="CDD" id="cd00093">
    <property type="entry name" value="HTH_XRE"/>
    <property type="match status" value="1"/>
</dbReference>
<organism evidence="2 3">
    <name type="scientific">Methylobacterium platani</name>
    <dbReference type="NCBI Taxonomy" id="427683"/>
    <lineage>
        <taxon>Bacteria</taxon>
        <taxon>Pseudomonadati</taxon>
        <taxon>Pseudomonadota</taxon>
        <taxon>Alphaproteobacteria</taxon>
        <taxon>Hyphomicrobiales</taxon>
        <taxon>Methylobacteriaceae</taxon>
        <taxon>Methylobacterium</taxon>
    </lineage>
</organism>
<dbReference type="InterPro" id="IPR001387">
    <property type="entry name" value="Cro/C1-type_HTH"/>
</dbReference>
<dbReference type="OrthoDB" id="9815697at2"/>
<name>A0A179SD41_9HYPH</name>
<dbReference type="GO" id="GO:0003677">
    <property type="term" value="F:DNA binding"/>
    <property type="evidence" value="ECO:0007669"/>
    <property type="project" value="InterPro"/>
</dbReference>
<proteinExistence type="predicted"/>
<dbReference type="STRING" id="427683.A5481_14190"/>
<evidence type="ECO:0000313" key="2">
    <source>
        <dbReference type="EMBL" id="OAS24378.1"/>
    </source>
</evidence>
<dbReference type="Gene3D" id="1.10.260.40">
    <property type="entry name" value="lambda repressor-like DNA-binding domains"/>
    <property type="match status" value="1"/>
</dbReference>
<sequence>MQTRAILSTDERESLQRLGERVRLARLRRNLTQAELAERMGVRRLTVVSLEKARPGVTLSTLLKALTVLGYTDRLGDLLASDPIGEGMEMAIGRKRAGRGAGVADF</sequence>
<dbReference type="InterPro" id="IPR010982">
    <property type="entry name" value="Lambda_DNA-bd_dom_sf"/>
</dbReference>